<accession>A0ACC2WX44</accession>
<reference evidence="1" key="1">
    <citation type="submission" date="2023-04" db="EMBL/GenBank/DDBJ databases">
        <title>Draft Genome sequencing of Naganishia species isolated from polar environments using Oxford Nanopore Technology.</title>
        <authorList>
            <person name="Leo P."/>
            <person name="Venkateswaran K."/>
        </authorList>
    </citation>
    <scope>NUCLEOTIDE SEQUENCE</scope>
    <source>
        <strain evidence="1">MNA-CCFEE 5262</strain>
    </source>
</reference>
<protein>
    <submittedName>
        <fullName evidence="1">Uncharacterized protein</fullName>
    </submittedName>
</protein>
<name>A0ACC2WX44_9TREE</name>
<gene>
    <name evidence="1" type="ORF">QFC20_000713</name>
</gene>
<proteinExistence type="predicted"/>
<dbReference type="EMBL" id="JASBWS010000004">
    <property type="protein sequence ID" value="KAJ9116043.1"/>
    <property type="molecule type" value="Genomic_DNA"/>
</dbReference>
<sequence>MTTTKSGQLAGFLKEQRRDFLAALDGGDAKEWVVVMGNEAGGTHFEFTQSSPVNLPPMSSEDLDSLASSIAYSSLSSTFNPTQRSLPLLLTPRTYMSLRPENILALETSLIPTGPRGTDDHETFLHLEDLPVDSHELARRGVKFALVDHNTLLPPFRAEGVEDPVVAIIDHHADDGSHAHASPRIIQIPTGSTTSLVTMFFKDQWRQAIERDQAHAPAAELATLLLSGILIDTGALKAGEGAKTTETDRQAAEFLWGIAGKSFEGTSQGMSVDSLRAGKVDPALTSYANTLFSAKNDVTSLSTHDLLLRDYKEYTMSTRSSAEQLSVGLSTVPLALSTWLSRDNAATGIEPGWKPFLLAMDAWMAERNLDVAGVLTTFNDPLKDDPESDKVKGKHRRELAFFVRARQPVTPPTIARAKAIADALTEGINAAGPILDVELWKPSKPYSKSETLVQGLEDELMVPQLAAQNARFGAVLRQGNASSTRKQVAPLVKDIIASIPGSSESGL</sequence>
<organism evidence="1 2">
    <name type="scientific">Naganishia adeliensis</name>
    <dbReference type="NCBI Taxonomy" id="92952"/>
    <lineage>
        <taxon>Eukaryota</taxon>
        <taxon>Fungi</taxon>
        <taxon>Dikarya</taxon>
        <taxon>Basidiomycota</taxon>
        <taxon>Agaricomycotina</taxon>
        <taxon>Tremellomycetes</taxon>
        <taxon>Filobasidiales</taxon>
        <taxon>Filobasidiaceae</taxon>
        <taxon>Naganishia</taxon>
    </lineage>
</organism>
<evidence type="ECO:0000313" key="2">
    <source>
        <dbReference type="Proteomes" id="UP001230649"/>
    </source>
</evidence>
<dbReference type="Proteomes" id="UP001230649">
    <property type="component" value="Unassembled WGS sequence"/>
</dbReference>
<evidence type="ECO:0000313" key="1">
    <source>
        <dbReference type="EMBL" id="KAJ9116043.1"/>
    </source>
</evidence>
<comment type="caution">
    <text evidence="1">The sequence shown here is derived from an EMBL/GenBank/DDBJ whole genome shotgun (WGS) entry which is preliminary data.</text>
</comment>
<keyword evidence="2" id="KW-1185">Reference proteome</keyword>